<dbReference type="PANTHER" id="PTHR43236:SF2">
    <property type="entry name" value="BLL0069 PROTEIN"/>
    <property type="match status" value="1"/>
</dbReference>
<dbReference type="InterPro" id="IPR052345">
    <property type="entry name" value="Rad_response_metalloprotease"/>
</dbReference>
<evidence type="ECO:0000313" key="2">
    <source>
        <dbReference type="EMBL" id="KQB04330.1"/>
    </source>
</evidence>
<dbReference type="Proteomes" id="UP000050491">
    <property type="component" value="Unassembled WGS sequence"/>
</dbReference>
<dbReference type="OrthoDB" id="9794834at2"/>
<dbReference type="RefSeq" id="WP_001133561.1">
    <property type="nucleotide sequence ID" value="NZ_ACZT01000016.1"/>
</dbReference>
<dbReference type="InterPro" id="IPR010359">
    <property type="entry name" value="IrrE_HExxH"/>
</dbReference>
<proteinExistence type="predicted"/>
<sequence>MPNPVSARTILRELWDGSIPVNIENIVRSLSIEIRRTPLRGSGFADIEGGQRVIGINSNDCATRQRFTMAHELGHHALMHSLPRDRDEIASYGIDYYEIEANNFAAEMLMPESSLNKDVPRFTYGGSIQIQPLADLYNVSYDAMYFRLKNLGHG</sequence>
<reference evidence="2 3" key="1">
    <citation type="journal article" date="2015" name="Genome Biol. Evol.">
        <title>The Dynamics of Genetic Interactions between Vibrio metoecus and Vibrio cholerae, Two Close Relatives Co-Occurring in the Environment.</title>
        <authorList>
            <person name="Orata F.D."/>
            <person name="Kirchberger P.C."/>
            <person name="Meheust R."/>
            <person name="Barlow E.J."/>
            <person name="Tarr C.L."/>
            <person name="Boucher Y."/>
        </authorList>
    </citation>
    <scope>NUCLEOTIDE SEQUENCE [LARGE SCALE GENOMIC DNA]</scope>
    <source>
        <strain evidence="2 3">YB5B04</strain>
    </source>
</reference>
<evidence type="ECO:0000313" key="3">
    <source>
        <dbReference type="Proteomes" id="UP000050491"/>
    </source>
</evidence>
<organism evidence="2 3">
    <name type="scientific">Vibrio metoecus</name>
    <dbReference type="NCBI Taxonomy" id="1481663"/>
    <lineage>
        <taxon>Bacteria</taxon>
        <taxon>Pseudomonadati</taxon>
        <taxon>Pseudomonadota</taxon>
        <taxon>Gammaproteobacteria</taxon>
        <taxon>Vibrionales</taxon>
        <taxon>Vibrionaceae</taxon>
        <taxon>Vibrio</taxon>
    </lineage>
</organism>
<gene>
    <name evidence="2" type="ORF">XV92_00660</name>
</gene>
<dbReference type="Gene3D" id="1.10.10.2910">
    <property type="match status" value="1"/>
</dbReference>
<feature type="domain" description="IrrE N-terminal-like" evidence="1">
    <location>
        <begin position="46"/>
        <end position="149"/>
    </location>
</feature>
<evidence type="ECO:0000259" key="1">
    <source>
        <dbReference type="Pfam" id="PF06114"/>
    </source>
</evidence>
<accession>A0A0Q0PXI6</accession>
<dbReference type="EMBL" id="LBGP01000002">
    <property type="protein sequence ID" value="KQB04330.1"/>
    <property type="molecule type" value="Genomic_DNA"/>
</dbReference>
<dbReference type="Pfam" id="PF06114">
    <property type="entry name" value="Peptidase_M78"/>
    <property type="match status" value="1"/>
</dbReference>
<name>A0A0Q0PXI6_VIBMT</name>
<dbReference type="PANTHER" id="PTHR43236">
    <property type="entry name" value="ANTITOXIN HIGA1"/>
    <property type="match status" value="1"/>
</dbReference>
<protein>
    <recommendedName>
        <fullName evidence="1">IrrE N-terminal-like domain-containing protein</fullName>
    </recommendedName>
</protein>
<comment type="caution">
    <text evidence="2">The sequence shown here is derived from an EMBL/GenBank/DDBJ whole genome shotgun (WGS) entry which is preliminary data.</text>
</comment>
<dbReference type="AlphaFoldDB" id="A0A0Q0PXI6"/>
<dbReference type="PATRIC" id="fig|1481663.12.peg.2489"/>